<organism evidence="1 2">
    <name type="scientific">Dorea longicatena</name>
    <dbReference type="NCBI Taxonomy" id="88431"/>
    <lineage>
        <taxon>Bacteria</taxon>
        <taxon>Bacillati</taxon>
        <taxon>Bacillota</taxon>
        <taxon>Clostridia</taxon>
        <taxon>Lachnospirales</taxon>
        <taxon>Lachnospiraceae</taxon>
        <taxon>Dorea</taxon>
    </lineage>
</organism>
<dbReference type="Proteomes" id="UP000261285">
    <property type="component" value="Unassembled WGS sequence"/>
</dbReference>
<dbReference type="EMBL" id="QSVN01000002">
    <property type="protein sequence ID" value="RGO34363.1"/>
    <property type="molecule type" value="Genomic_DNA"/>
</dbReference>
<gene>
    <name evidence="1" type="ORF">DXB16_02395</name>
</gene>
<dbReference type="RefSeq" id="WP_117597339.1">
    <property type="nucleotide sequence ID" value="NZ_CABMEZ010000002.1"/>
</dbReference>
<evidence type="ECO:0000313" key="2">
    <source>
        <dbReference type="Proteomes" id="UP000261285"/>
    </source>
</evidence>
<proteinExistence type="predicted"/>
<accession>A0A3E5GHJ9</accession>
<sequence>MTITENDFIEKMIEIAKTGYENMTQLQCVFFAWNEFFNTEEDACRAFEVASQIFSAAYPDEAPLDETNDFWEEIACYFI</sequence>
<comment type="caution">
    <text evidence="1">The sequence shown here is derived from an EMBL/GenBank/DDBJ whole genome shotgun (WGS) entry which is preliminary data.</text>
</comment>
<name>A0A3E5GHJ9_9FIRM</name>
<dbReference type="AlphaFoldDB" id="A0A3E5GHJ9"/>
<protein>
    <submittedName>
        <fullName evidence="1">Uncharacterized protein</fullName>
    </submittedName>
</protein>
<reference evidence="1 2" key="1">
    <citation type="submission" date="2018-08" db="EMBL/GenBank/DDBJ databases">
        <title>A genome reference for cultivated species of the human gut microbiota.</title>
        <authorList>
            <person name="Zou Y."/>
            <person name="Xue W."/>
            <person name="Luo G."/>
        </authorList>
    </citation>
    <scope>NUCLEOTIDE SEQUENCE [LARGE SCALE GENOMIC DNA]</scope>
    <source>
        <strain evidence="1 2">OM02-16</strain>
    </source>
</reference>
<evidence type="ECO:0000313" key="1">
    <source>
        <dbReference type="EMBL" id="RGO34363.1"/>
    </source>
</evidence>